<keyword evidence="2" id="KW-0964">Secreted</keyword>
<dbReference type="PANTHER" id="PTHR32305:SF15">
    <property type="entry name" value="PROTEIN RHSA-RELATED"/>
    <property type="match status" value="1"/>
</dbReference>
<dbReference type="EMBL" id="RQGN01000038">
    <property type="protein sequence ID" value="TGM04820.1"/>
    <property type="molecule type" value="Genomic_DNA"/>
</dbReference>
<dbReference type="InterPro" id="IPR013517">
    <property type="entry name" value="FG-GAP"/>
</dbReference>
<feature type="transmembrane region" description="Helical" evidence="7">
    <location>
        <begin position="1949"/>
        <end position="1967"/>
    </location>
</feature>
<dbReference type="InterPro" id="IPR028994">
    <property type="entry name" value="Integrin_alpha_N"/>
</dbReference>
<dbReference type="InterPro" id="IPR006530">
    <property type="entry name" value="YD"/>
</dbReference>
<feature type="compositionally biased region" description="Polar residues" evidence="6">
    <location>
        <begin position="1406"/>
        <end position="1425"/>
    </location>
</feature>
<evidence type="ECO:0000256" key="1">
    <source>
        <dbReference type="ARBA" id="ARBA00004613"/>
    </source>
</evidence>
<dbReference type="Proteomes" id="UP000298429">
    <property type="component" value="Unassembled WGS sequence"/>
</dbReference>
<feature type="region of interest" description="Disordered" evidence="6">
    <location>
        <begin position="1405"/>
        <end position="1425"/>
    </location>
</feature>
<evidence type="ECO:0000259" key="8">
    <source>
        <dbReference type="Pfam" id="PF25023"/>
    </source>
</evidence>
<dbReference type="NCBIfam" id="TIGR03696">
    <property type="entry name" value="Rhs_assc_core"/>
    <property type="match status" value="1"/>
</dbReference>
<comment type="subcellular location">
    <subcellularLocation>
        <location evidence="1">Secreted</location>
    </subcellularLocation>
</comment>
<organism evidence="9 10">
    <name type="scientific">Leptospira barantonii</name>
    <dbReference type="NCBI Taxonomy" id="2023184"/>
    <lineage>
        <taxon>Bacteria</taxon>
        <taxon>Pseudomonadati</taxon>
        <taxon>Spirochaetota</taxon>
        <taxon>Spirochaetia</taxon>
        <taxon>Leptospirales</taxon>
        <taxon>Leptospiraceae</taxon>
        <taxon>Leptospira</taxon>
    </lineage>
</organism>
<evidence type="ECO:0000313" key="9">
    <source>
        <dbReference type="EMBL" id="TGM04820.1"/>
    </source>
</evidence>
<dbReference type="SUPFAM" id="SSF69318">
    <property type="entry name" value="Integrin alpha N-terminal domain"/>
    <property type="match status" value="2"/>
</dbReference>
<proteinExistence type="predicted"/>
<keyword evidence="3" id="KW-0732">Signal</keyword>
<dbReference type="InterPro" id="IPR031325">
    <property type="entry name" value="RHS_repeat"/>
</dbReference>
<dbReference type="Pfam" id="PF03534">
    <property type="entry name" value="SpvB"/>
    <property type="match status" value="1"/>
</dbReference>
<dbReference type="NCBIfam" id="TIGR01643">
    <property type="entry name" value="YD_repeat_2x"/>
    <property type="match status" value="2"/>
</dbReference>
<sequence>MKLRVAKLACLGVSILFILNFSFVSGVRNFFSAVASAFSSGIPQILPAIQVGEDGSASTSVPIELPPGTKGVIPNLSLSYNSNSGNGIVGMGWNLSGLHTISRNPSFGIQYNGTDQFVTTLAGELLDVSGSRSEFHSKKESWIRFVPQGACGDGPCTWIATDKDGRKYIFGGTPDSRISAIGRGAGAIREWALNREEDSFGNGYSVTYSPADPTNGDYYPQRISYNNRTIDFVFENRNDKIPNYSQGSIVRTQKRLDTIEVFVSGSSFRKYDLDYGYGSVTGRSILQTVKRSGSNSFGSENYDDLSFTYSNHAGEFSIAGVDSVNRSNVASISVYIPDAIMDIANVYFNQELPYHPTAKDTNVDIEMQYVVKMPVPDRNACNLGLAACLCAAYLPCTGGNPQLFAYMAGSCTAFGGWGGINGCLNGNDAALVAWVPMDINGDGISDFVSLNGVESSGSVHLSANILRAGAPSSGNINSANLPIYYNTYFQAVDLNGDGRTDFAYESGGKLWAVYSTGGGFSSPTIFGNVNMDGAVRNMTQFSPYEYKFEYSVKNPTPVASDKSLRDYFADVNGDDLSDFIHYAGGVFSIYINRKTYFENPINIAGDSDFFLNFMLDFNGDGKADHVQLVQNYDNSVLIGLKAQRDALSDQMNAIQQEHYRAQAVVDLIAAGNAASINPTEFQYLIDYFSNYCGLGCFLTVLALQGSSNGTTLSATDAANLTNDLQNITSGRINPLAQQSQTLASQIGAIAASGQGGAYYTLKVRSFNISNGTSSTRTYSLGGSIDPFKSTLVDINGDGNLDFVSFTGIQIAVSFFRGSDFASPVYSGLNSGDSSKLIQFNFGDVNGDGFADLVLMNKENSRYETYLSRGDGSFVRNGSYSFGGFSLNEYTEASGVERSDTYQIWLNDLNNDGISDLTIGYINVDKTYGAVSFRYNMARSSGEDMLLTTSNNGGGQRSVVQYELKDKHAGAVSVGSGNYPNIPNTSPSFLAIQSTLELGSGIVKRTNHQYTNSRTYLGGRAIARGLGFASVRETDVDTGFYSVTDYFQNDYRLAGVPQAERSYNAAGNLMSTTTNSSFSFPNPFGTEISLPGVVTTNLYQNGNFVTSSIKTFAYDSFGFSTSETENLGSHTVINTTQYTHDTTSWRIGRVTRTRKNVDGTWISDTQLGYTGDVVTTQTQFPATASPITSSLAYDSFGNTISITDPSGGTSTIGYDSVLNLLPVTKTNALGHSTVATFDTELGVELTSTDPNGAVHSKNFDAYGRLVSVTYPGESSPNESYAYDNTGRFDLADLNNNESVTKSIRDNVSGNTSVVKTFTDPMGNTIREENNTAMSGIFQIEESFYDYRIGQLIRKSNSYYSVQTPQYTTYQYSDPDGGLSLITAPNASGSELTTVTRTGFTETKTTTFPDSQVSTTSETKNELGQVTSRMTQGRTISYSYSPFGGIASIADPAGLTTSFTYNSQGRRVTTQDPNSGTIAYGYDAAGRITSQTDARGKTIGFTYDVMGRILTQTTNGPEAPITYSYDDGSVPYSKGRLTQVTDGSGKTEFQYSRKGEVVQTKKFIDDVIAIFKTDYDSLGRAITQTYPDGTKTHNVYSPNGTLTSVTMDSADGTSVGHTVVSYVGPYLNSSGVPSLRRTTGNGVAMEIGFEPLEKRPLSILSTKPDGSVIGNTEYTYDGKGNITKIEDKLNPTRTQNYTLDNLGRVTQATGKYGTQNYSYSANGNLIQKGGYTLNYGDGNHANAVTTATSASTGTMTYGYDASGNMVSRNGDTFRYDSFGKLIEITPNGTTSSIHHNYDYTGSRIKTVSDTNLSTTYTFGDVYEIVRTSGQPERHTLYVKGLQGDRVAQWTREDAVLQLADANQVEKENTFGNIVGTLTNSLCKEKIAECGNYYRERAVNAIQSFFGYSEYFQEGVPTQLYNAIYFLILLGILYLAYPYFLKGNELLQRLSWQGVGTPALILSLVVINALPGCGVLPGSGGKEGDPPWMVALGANVAPGVPNIQNPGSSGNGGGLTGGTPVNGMYFYHPDHLGSTTMITDGYGNPATGPEPGVSFVSYEPYGSIHRNDSYGPDIFRYKYTGQAEDKESGLYYYKARYYEPTLGRFLQADSIVVPESATGMNRYMYVDGNPVNYRDPSGHVSGSGLMHMVNRIIGHAIGKDFGPKGINKVGHGISHGVNNFLHNSTYLSKGRYSYKFDKFWDSVIGRNGIIGWLGDSTGFNNKFQKWVDIQRHNNYKESWERETLKTATQDFICGNWGLESNECIAIRLINTADYNRESKKRSSGIWWNNKSEKSIQVGRTCDADGCRFTFDMPAYNDPNYRPPNCQYLPPGSRRDQKERYICTPNAQGPHSRIHD</sequence>
<dbReference type="PANTHER" id="PTHR32305">
    <property type="match status" value="1"/>
</dbReference>
<feature type="domain" description="Teneurin-like YD-shell" evidence="8">
    <location>
        <begin position="1663"/>
        <end position="1820"/>
    </location>
</feature>
<dbReference type="RefSeq" id="WP_135670379.1">
    <property type="nucleotide sequence ID" value="NZ_RQGN01000038.1"/>
</dbReference>
<dbReference type="Pfam" id="PF25023">
    <property type="entry name" value="TEN_YD-shell"/>
    <property type="match status" value="1"/>
</dbReference>
<dbReference type="Gene3D" id="2.180.10.10">
    <property type="entry name" value="RHS repeat-associated core"/>
    <property type="match status" value="3"/>
</dbReference>
<evidence type="ECO:0000256" key="4">
    <source>
        <dbReference type="ARBA" id="ARBA00022737"/>
    </source>
</evidence>
<dbReference type="Pfam" id="PF13517">
    <property type="entry name" value="FG-GAP_3"/>
    <property type="match status" value="1"/>
</dbReference>
<gene>
    <name evidence="9" type="ORF">EHQ76_07165</name>
</gene>
<dbReference type="GO" id="GO:0005737">
    <property type="term" value="C:cytoplasm"/>
    <property type="evidence" value="ECO:0007669"/>
    <property type="project" value="InterPro"/>
</dbReference>
<dbReference type="OrthoDB" id="311748at2"/>
<evidence type="ECO:0000256" key="6">
    <source>
        <dbReference type="SAM" id="MobiDB-lite"/>
    </source>
</evidence>
<dbReference type="InterPro" id="IPR022385">
    <property type="entry name" value="Rhs_assc_core"/>
</dbReference>
<dbReference type="InterPro" id="IPR003284">
    <property type="entry name" value="Sal_SpvB"/>
</dbReference>
<keyword evidence="7" id="KW-1133">Transmembrane helix</keyword>
<name>A0A5F2BKZ4_9LEPT</name>
<evidence type="ECO:0000256" key="2">
    <source>
        <dbReference type="ARBA" id="ARBA00022525"/>
    </source>
</evidence>
<keyword evidence="4" id="KW-0677">Repeat</keyword>
<dbReference type="Pfam" id="PF05593">
    <property type="entry name" value="RHS_repeat"/>
    <property type="match status" value="2"/>
</dbReference>
<dbReference type="InterPro" id="IPR056823">
    <property type="entry name" value="TEN-like_YD-shell"/>
</dbReference>
<dbReference type="GO" id="GO:0005576">
    <property type="term" value="C:extracellular region"/>
    <property type="evidence" value="ECO:0007669"/>
    <property type="project" value="UniProtKB-SubCell"/>
</dbReference>
<protein>
    <recommendedName>
        <fullName evidence="8">Teneurin-like YD-shell domain-containing protein</fullName>
    </recommendedName>
</protein>
<accession>A0A5F2BKZ4</accession>
<dbReference type="InterPro" id="IPR050708">
    <property type="entry name" value="T6SS_VgrG/RHS"/>
</dbReference>
<evidence type="ECO:0000256" key="3">
    <source>
        <dbReference type="ARBA" id="ARBA00022729"/>
    </source>
</evidence>
<evidence type="ECO:0000256" key="5">
    <source>
        <dbReference type="ARBA" id="ARBA00023026"/>
    </source>
</evidence>
<reference evidence="9 10" key="1">
    <citation type="journal article" date="2019" name="PLoS Negl. Trop. Dis.">
        <title>Revisiting the worldwide diversity of Leptospira species in the environment.</title>
        <authorList>
            <person name="Vincent A.T."/>
            <person name="Schiettekatte O."/>
            <person name="Bourhy P."/>
            <person name="Veyrier F.J."/>
            <person name="Picardeau M."/>
        </authorList>
    </citation>
    <scope>NUCLEOTIDE SEQUENCE [LARGE SCALE GENOMIC DNA]</scope>
    <source>
        <strain evidence="9 10">201702444</strain>
    </source>
</reference>
<keyword evidence="5" id="KW-0843">Virulence</keyword>
<evidence type="ECO:0000313" key="10">
    <source>
        <dbReference type="Proteomes" id="UP000298429"/>
    </source>
</evidence>
<comment type="caution">
    <text evidence="9">The sequence shown here is derived from an EMBL/GenBank/DDBJ whole genome shotgun (WGS) entry which is preliminary data.</text>
</comment>
<keyword evidence="7" id="KW-0812">Transmembrane</keyword>
<evidence type="ECO:0000256" key="7">
    <source>
        <dbReference type="SAM" id="Phobius"/>
    </source>
</evidence>
<feature type="transmembrane region" description="Helical" evidence="7">
    <location>
        <begin position="1917"/>
        <end position="1937"/>
    </location>
</feature>
<keyword evidence="7" id="KW-0472">Membrane</keyword>